<dbReference type="RefSeq" id="WP_150468972.1">
    <property type="nucleotide sequence ID" value="NZ_BMJS01000022.1"/>
</dbReference>
<dbReference type="OrthoDB" id="5624460at2"/>
<protein>
    <submittedName>
        <fullName evidence="3">Uncharacterized protein</fullName>
    </submittedName>
</protein>
<gene>
    <name evidence="3" type="ORF">GCM10010995_18500</name>
</gene>
<evidence type="ECO:0000256" key="2">
    <source>
        <dbReference type="SAM" id="SignalP"/>
    </source>
</evidence>
<name>A0A8J2Z5B6_9GAMM</name>
<evidence type="ECO:0000256" key="1">
    <source>
        <dbReference type="SAM" id="MobiDB-lite"/>
    </source>
</evidence>
<reference evidence="3" key="2">
    <citation type="submission" date="2020-09" db="EMBL/GenBank/DDBJ databases">
        <authorList>
            <person name="Sun Q."/>
            <person name="Zhou Y."/>
        </authorList>
    </citation>
    <scope>NUCLEOTIDE SEQUENCE</scope>
    <source>
        <strain evidence="3">CGMCC 1.15758</strain>
    </source>
</reference>
<sequence>MTKICIVLSLLTVSAFSVSSAFAATEPTASPTHSAMAESQPQQQATIVSDTSQTGSRMKVISPGNQSISLEDQLRGVQAPQAIMPENPVAVSQTAQINYPVTVGNEGQIDQLQTELSNMFVKADKNADDLTKYQQYSLYLAYKQAQQNQLLLEQNNKIILALEKISLQNQLLLAHQTSK</sequence>
<feature type="region of interest" description="Disordered" evidence="1">
    <location>
        <begin position="29"/>
        <end position="58"/>
    </location>
</feature>
<evidence type="ECO:0000313" key="3">
    <source>
        <dbReference type="EMBL" id="GGG01346.1"/>
    </source>
</evidence>
<accession>A0A8J2Z5B6</accession>
<dbReference type="AlphaFoldDB" id="A0A8J2Z5B6"/>
<evidence type="ECO:0000313" key="4">
    <source>
        <dbReference type="Proteomes" id="UP000636949"/>
    </source>
</evidence>
<dbReference type="Proteomes" id="UP000636949">
    <property type="component" value="Unassembled WGS sequence"/>
</dbReference>
<feature type="chain" id="PRO_5035172584" evidence="2">
    <location>
        <begin position="24"/>
        <end position="179"/>
    </location>
</feature>
<feature type="signal peptide" evidence="2">
    <location>
        <begin position="1"/>
        <end position="23"/>
    </location>
</feature>
<dbReference type="EMBL" id="BMJS01000022">
    <property type="protein sequence ID" value="GGG01346.1"/>
    <property type="molecule type" value="Genomic_DNA"/>
</dbReference>
<proteinExistence type="predicted"/>
<comment type="caution">
    <text evidence="3">The sequence shown here is derived from an EMBL/GenBank/DDBJ whole genome shotgun (WGS) entry which is preliminary data.</text>
</comment>
<reference evidence="3" key="1">
    <citation type="journal article" date="2014" name="Int. J. Syst. Evol. Microbiol.">
        <title>Complete genome sequence of Corynebacterium casei LMG S-19264T (=DSM 44701T), isolated from a smear-ripened cheese.</title>
        <authorList>
            <consortium name="US DOE Joint Genome Institute (JGI-PGF)"/>
            <person name="Walter F."/>
            <person name="Albersmeier A."/>
            <person name="Kalinowski J."/>
            <person name="Ruckert C."/>
        </authorList>
    </citation>
    <scope>NUCLEOTIDE SEQUENCE</scope>
    <source>
        <strain evidence="3">CGMCC 1.15758</strain>
    </source>
</reference>
<keyword evidence="4" id="KW-1185">Reference proteome</keyword>
<keyword evidence="2" id="KW-0732">Signal</keyword>
<organism evidence="3 4">
    <name type="scientific">Cysteiniphilum litorale</name>
    <dbReference type="NCBI Taxonomy" id="2056700"/>
    <lineage>
        <taxon>Bacteria</taxon>
        <taxon>Pseudomonadati</taxon>
        <taxon>Pseudomonadota</taxon>
        <taxon>Gammaproteobacteria</taxon>
        <taxon>Thiotrichales</taxon>
        <taxon>Fastidiosibacteraceae</taxon>
        <taxon>Cysteiniphilum</taxon>
    </lineage>
</organism>
<feature type="compositionally biased region" description="Polar residues" evidence="1">
    <location>
        <begin position="29"/>
        <end position="56"/>
    </location>
</feature>